<dbReference type="CDD" id="cd00158">
    <property type="entry name" value="RHOD"/>
    <property type="match status" value="2"/>
</dbReference>
<dbReference type="PROSITE" id="PS50206">
    <property type="entry name" value="RHODANESE_3"/>
    <property type="match status" value="3"/>
</dbReference>
<dbReference type="PANTHER" id="PTHR43031">
    <property type="entry name" value="FAD-DEPENDENT OXIDOREDUCTASE"/>
    <property type="match status" value="1"/>
</dbReference>
<dbReference type="InterPro" id="IPR050229">
    <property type="entry name" value="GlpE_sulfurtransferase"/>
</dbReference>
<dbReference type="PANTHER" id="PTHR43031:SF1">
    <property type="entry name" value="PYRIDINE NUCLEOTIDE-DISULPHIDE OXIDOREDUCTASE"/>
    <property type="match status" value="1"/>
</dbReference>
<dbReference type="SMART" id="SM00450">
    <property type="entry name" value="RHOD"/>
    <property type="match status" value="2"/>
</dbReference>
<keyword evidence="4" id="KW-1185">Reference proteome</keyword>
<evidence type="ECO:0000256" key="1">
    <source>
        <dbReference type="SAM" id="MobiDB-lite"/>
    </source>
</evidence>
<evidence type="ECO:0000259" key="2">
    <source>
        <dbReference type="PROSITE" id="PS50206"/>
    </source>
</evidence>
<dbReference type="InterPro" id="IPR036866">
    <property type="entry name" value="RibonucZ/Hydroxyglut_hydro"/>
</dbReference>
<reference evidence="3 4" key="1">
    <citation type="submission" date="2021-02" db="EMBL/GenBank/DDBJ databases">
        <title>Complete genome of Desulfoluna sp. strain ASN36.</title>
        <authorList>
            <person name="Takahashi A."/>
            <person name="Kojima H."/>
            <person name="Fukui M."/>
        </authorList>
    </citation>
    <scope>NUCLEOTIDE SEQUENCE [LARGE SCALE GENOMIC DNA]</scope>
    <source>
        <strain evidence="3 4">ASN36</strain>
    </source>
</reference>
<dbReference type="Pfam" id="PF00581">
    <property type="entry name" value="Rhodanese"/>
    <property type="match status" value="2"/>
</dbReference>
<gene>
    <name evidence="3" type="ORF">DSLASN_47560</name>
</gene>
<dbReference type="EMBL" id="AP024488">
    <property type="protein sequence ID" value="BCS99124.1"/>
    <property type="molecule type" value="Genomic_DNA"/>
</dbReference>
<dbReference type="Proteomes" id="UP001320148">
    <property type="component" value="Chromosome"/>
</dbReference>
<feature type="domain" description="Rhodanese" evidence="2">
    <location>
        <begin position="176"/>
        <end position="264"/>
    </location>
</feature>
<dbReference type="InterPro" id="IPR036873">
    <property type="entry name" value="Rhodanese-like_dom_sf"/>
</dbReference>
<organism evidence="3 4">
    <name type="scientific">Desulfoluna limicola</name>
    <dbReference type="NCBI Taxonomy" id="2810562"/>
    <lineage>
        <taxon>Bacteria</taxon>
        <taxon>Pseudomonadati</taxon>
        <taxon>Thermodesulfobacteriota</taxon>
        <taxon>Desulfobacteria</taxon>
        <taxon>Desulfobacterales</taxon>
        <taxon>Desulfolunaceae</taxon>
        <taxon>Desulfoluna</taxon>
    </lineage>
</organism>
<accession>A0ABM7PP09</accession>
<protein>
    <recommendedName>
        <fullName evidence="2">Rhodanese domain-containing protein</fullName>
    </recommendedName>
</protein>
<evidence type="ECO:0000313" key="4">
    <source>
        <dbReference type="Proteomes" id="UP001320148"/>
    </source>
</evidence>
<dbReference type="InterPro" id="IPR001763">
    <property type="entry name" value="Rhodanese-like_dom"/>
</dbReference>
<proteinExistence type="predicted"/>
<dbReference type="Gene3D" id="3.40.250.10">
    <property type="entry name" value="Rhodanese-like domain"/>
    <property type="match status" value="3"/>
</dbReference>
<sequence length="424" mass="45900">MRDDPSSTIGIERSTNPYLQHKSRNDFITSVLEGLPEAPQYFKHNAKMNKVGPELINWGAPLPPSPPLNSTLSDPSLFYVVDLRDAKLFAAGHIPNSVNIALRGRLETWVGIIVPWGSNLVLCGNPEEVREAQFRLHRVGYDVAGSLSFDQWIAAKQKVFTNVPMPPQELYNGMLNGTAPVIVDVRLPSEWMGLRIGNVINMPLNQLTDLSSKLDPNEPVVTVCNSAYRSSMGIGLLERRGFNQVASMTGGGEAWIQAGLPVTQPTGPGAVSPSPKRVVKLADLIDPAQLKRMIMDLPGTFDLVDIRPADHFKDYTLPGARNIDVADLLSNPTYLTGAGPLVIVDRTGSLAMMAAGILSQKTERPIKVLFGGLNAYWDTAEMESPARPAPMSPANAPAVQPLRPILPSQPVPQSPVPTKKSAGC</sequence>
<dbReference type="SUPFAM" id="SSF52821">
    <property type="entry name" value="Rhodanese/Cell cycle control phosphatase"/>
    <property type="match status" value="3"/>
</dbReference>
<name>A0ABM7PP09_9BACT</name>
<dbReference type="Gene3D" id="3.60.15.10">
    <property type="entry name" value="Ribonuclease Z/Hydroxyacylglutathione hydrolase-like"/>
    <property type="match status" value="1"/>
</dbReference>
<feature type="domain" description="Rhodanese" evidence="2">
    <location>
        <begin position="78"/>
        <end position="161"/>
    </location>
</feature>
<evidence type="ECO:0000313" key="3">
    <source>
        <dbReference type="EMBL" id="BCS99124.1"/>
    </source>
</evidence>
<feature type="region of interest" description="Disordered" evidence="1">
    <location>
        <begin position="384"/>
        <end position="424"/>
    </location>
</feature>
<feature type="domain" description="Rhodanese" evidence="2">
    <location>
        <begin position="297"/>
        <end position="385"/>
    </location>
</feature>